<evidence type="ECO:0000313" key="3">
    <source>
        <dbReference type="EMBL" id="KAK8891305.1"/>
    </source>
</evidence>
<feature type="region of interest" description="Disordered" evidence="2">
    <location>
        <begin position="181"/>
        <end position="202"/>
    </location>
</feature>
<organism evidence="3 4">
    <name type="scientific">Tritrichomonas musculus</name>
    <dbReference type="NCBI Taxonomy" id="1915356"/>
    <lineage>
        <taxon>Eukaryota</taxon>
        <taxon>Metamonada</taxon>
        <taxon>Parabasalia</taxon>
        <taxon>Tritrichomonadida</taxon>
        <taxon>Tritrichomonadidae</taxon>
        <taxon>Tritrichomonas</taxon>
    </lineage>
</organism>
<reference evidence="3 4" key="1">
    <citation type="submission" date="2024-04" db="EMBL/GenBank/DDBJ databases">
        <title>Tritrichomonas musculus Genome.</title>
        <authorList>
            <person name="Alves-Ferreira E."/>
            <person name="Grigg M."/>
            <person name="Lorenzi H."/>
            <person name="Galac M."/>
        </authorList>
    </citation>
    <scope>NUCLEOTIDE SEQUENCE [LARGE SCALE GENOMIC DNA]</scope>
    <source>
        <strain evidence="3 4">EAF2021</strain>
    </source>
</reference>
<feature type="region of interest" description="Disordered" evidence="2">
    <location>
        <begin position="31"/>
        <end position="73"/>
    </location>
</feature>
<evidence type="ECO:0000256" key="2">
    <source>
        <dbReference type="SAM" id="MobiDB-lite"/>
    </source>
</evidence>
<comment type="caution">
    <text evidence="3">The sequence shown here is derived from an EMBL/GenBank/DDBJ whole genome shotgun (WGS) entry which is preliminary data.</text>
</comment>
<accession>A0ABR2KMU7</accession>
<dbReference type="EMBL" id="JAPFFF010000004">
    <property type="protein sequence ID" value="KAK8891305.1"/>
    <property type="molecule type" value="Genomic_DNA"/>
</dbReference>
<evidence type="ECO:0000256" key="1">
    <source>
        <dbReference type="SAM" id="Coils"/>
    </source>
</evidence>
<name>A0ABR2KMU7_9EUKA</name>
<evidence type="ECO:0000313" key="4">
    <source>
        <dbReference type="Proteomes" id="UP001470230"/>
    </source>
</evidence>
<keyword evidence="1" id="KW-0175">Coiled coil</keyword>
<gene>
    <name evidence="3" type="ORF">M9Y10_028513</name>
</gene>
<keyword evidence="4" id="KW-1185">Reference proteome</keyword>
<feature type="coiled-coil region" evidence="1">
    <location>
        <begin position="90"/>
        <end position="117"/>
    </location>
</feature>
<proteinExistence type="predicted"/>
<dbReference type="Proteomes" id="UP001470230">
    <property type="component" value="Unassembled WGS sequence"/>
</dbReference>
<sequence>MKKHRNLHGISSLDAILRSYEETDYILFDPVTLPKASDKKPNSNSRKSRKDSQLTNSVLHSNPKKPLGSLPEDEESRILLNRVNDLEHQQLDLSSQIELAQQSIAQLERQLAEITNNDMKKSIRPISTYQKTARQILHSPDIRRSRQPTPNDMTPEQSEMHYKDLYHRVRNQLDQLKLVLETKESGPAPLLSKGMKPGRRPR</sequence>
<protein>
    <submittedName>
        <fullName evidence="3">Uncharacterized protein</fullName>
    </submittedName>
</protein>